<keyword evidence="1 4" id="KW-0132">Cell division</keyword>
<comment type="similarity">
    <text evidence="4">Belongs to the WhiA family.</text>
</comment>
<evidence type="ECO:0000256" key="3">
    <source>
        <dbReference type="ARBA" id="ARBA00023306"/>
    </source>
</evidence>
<keyword evidence="9" id="KW-1185">Reference proteome</keyword>
<dbReference type="SUPFAM" id="SSF55608">
    <property type="entry name" value="Homing endonucleases"/>
    <property type="match status" value="1"/>
</dbReference>
<dbReference type="Gene3D" id="3.10.28.10">
    <property type="entry name" value="Homing endonucleases"/>
    <property type="match status" value="1"/>
</dbReference>
<accession>A0A7G9RZX0</accession>
<dbReference type="Proteomes" id="UP000515928">
    <property type="component" value="Chromosome"/>
</dbReference>
<feature type="domain" description="WhiA LAGLIDADG-like" evidence="7">
    <location>
        <begin position="124"/>
        <end position="216"/>
    </location>
</feature>
<name>A0A7G9RZX0_9FIRM</name>
<dbReference type="InterPro" id="IPR027434">
    <property type="entry name" value="Homing_endonucl"/>
</dbReference>
<dbReference type="Pfam" id="PF10298">
    <property type="entry name" value="WhiA_N"/>
    <property type="match status" value="1"/>
</dbReference>
<comment type="function">
    <text evidence="4">Involved in cell division and chromosome segregation.</text>
</comment>
<keyword evidence="2 4" id="KW-0238">DNA-binding</keyword>
<evidence type="ECO:0000259" key="5">
    <source>
        <dbReference type="Pfam" id="PF02650"/>
    </source>
</evidence>
<dbReference type="Pfam" id="PF14527">
    <property type="entry name" value="LAGLIDADG_WhiA"/>
    <property type="match status" value="1"/>
</dbReference>
<gene>
    <name evidence="4 8" type="primary">whiA</name>
    <name evidence="8" type="ORF">H9L01_01915</name>
</gene>
<dbReference type="KEGG" id="eio:H9L01_01915"/>
<dbReference type="InterPro" id="IPR039518">
    <property type="entry name" value="WhiA_LAGLIDADG_dom"/>
</dbReference>
<feature type="domain" description="Sporulation transcription regulator WhiA N-terminal" evidence="6">
    <location>
        <begin position="18"/>
        <end position="103"/>
    </location>
</feature>
<dbReference type="PANTHER" id="PTHR37307:SF1">
    <property type="entry name" value="CELL DIVISION PROTEIN WHIA-RELATED"/>
    <property type="match status" value="1"/>
</dbReference>
<dbReference type="InterPro" id="IPR023054">
    <property type="entry name" value="Sporulation_regulator_WhiA_C"/>
</dbReference>
<evidence type="ECO:0000313" key="9">
    <source>
        <dbReference type="Proteomes" id="UP000515928"/>
    </source>
</evidence>
<sequence length="310" mass="35597">MSFSSEVKHEISNVEMDSCCERAMLSAFLHINSNLLIVNKQMQLQIEIENATIAKRMFSILKNRYDVEIELKVVKKQNLNKNNVYILRVLSQGIEILEDLGIYTSRGMRHTPSSVITVKPCCKQAYLGGAFLAGGSINAPTTPNYHLEIATVDDELAEFIKKLFEYQDINAKITKRRNKYVVYVKAADHIADFLKVTGAHVKTLEFEDVRIQRDFKNSLIRLDNCEVANEVKSIQAGNKQIDAIQKLIEHNRYNYLEPRLIQVADLRMQYPEASLNELIYEYEEIHGETISKSGLQHRFKKIIEIASKLD</sequence>
<dbReference type="InterPro" id="IPR003802">
    <property type="entry name" value="Sporulation_regulator_WhiA"/>
</dbReference>
<dbReference type="GO" id="GO:0003677">
    <property type="term" value="F:DNA binding"/>
    <property type="evidence" value="ECO:0007669"/>
    <property type="project" value="UniProtKB-UniRule"/>
</dbReference>
<dbReference type="NCBIfam" id="TIGR00647">
    <property type="entry name" value="DNA_bind_WhiA"/>
    <property type="match status" value="1"/>
</dbReference>
<evidence type="ECO:0000259" key="7">
    <source>
        <dbReference type="Pfam" id="PF14527"/>
    </source>
</evidence>
<reference evidence="8 9" key="1">
    <citation type="submission" date="2020-08" db="EMBL/GenBank/DDBJ databases">
        <title>Genome sequence of Erysipelothrix inopinata DSM 15511T.</title>
        <authorList>
            <person name="Hyun D.-W."/>
            <person name="Bae J.-W."/>
        </authorList>
    </citation>
    <scope>NUCLEOTIDE SEQUENCE [LARGE SCALE GENOMIC DNA]</scope>
    <source>
        <strain evidence="8 9">DSM 15511</strain>
    </source>
</reference>
<dbReference type="GO" id="GO:0051301">
    <property type="term" value="P:cell division"/>
    <property type="evidence" value="ECO:0007669"/>
    <property type="project" value="UniProtKB-UniRule"/>
</dbReference>
<dbReference type="InterPro" id="IPR018478">
    <property type="entry name" value="Sporu_reg_WhiA_N_dom"/>
</dbReference>
<protein>
    <recommendedName>
        <fullName evidence="4">Probable cell division protein WhiA</fullName>
    </recommendedName>
</protein>
<evidence type="ECO:0000256" key="1">
    <source>
        <dbReference type="ARBA" id="ARBA00022618"/>
    </source>
</evidence>
<dbReference type="HAMAP" id="MF_01420">
    <property type="entry name" value="HTH_type_WhiA"/>
    <property type="match status" value="1"/>
</dbReference>
<feature type="domain" description="Sporulation regulator WhiA C-terminal" evidence="5">
    <location>
        <begin position="221"/>
        <end position="306"/>
    </location>
</feature>
<keyword evidence="3 4" id="KW-0131">Cell cycle</keyword>
<dbReference type="Pfam" id="PF02650">
    <property type="entry name" value="HTH_WhiA"/>
    <property type="match status" value="1"/>
</dbReference>
<dbReference type="EMBL" id="CP060715">
    <property type="protein sequence ID" value="QNN61145.1"/>
    <property type="molecule type" value="Genomic_DNA"/>
</dbReference>
<proteinExistence type="inferred from homology"/>
<dbReference type="RefSeq" id="WP_187534307.1">
    <property type="nucleotide sequence ID" value="NZ_CBCSHU010000001.1"/>
</dbReference>
<evidence type="ECO:0000256" key="4">
    <source>
        <dbReference type="HAMAP-Rule" id="MF_01420"/>
    </source>
</evidence>
<evidence type="ECO:0000259" key="6">
    <source>
        <dbReference type="Pfam" id="PF10298"/>
    </source>
</evidence>
<dbReference type="GO" id="GO:0043937">
    <property type="term" value="P:regulation of sporulation"/>
    <property type="evidence" value="ECO:0007669"/>
    <property type="project" value="InterPro"/>
</dbReference>
<dbReference type="AlphaFoldDB" id="A0A7G9RZX0"/>
<dbReference type="PANTHER" id="PTHR37307">
    <property type="entry name" value="CELL DIVISION PROTEIN WHIA-RELATED"/>
    <property type="match status" value="1"/>
</dbReference>
<organism evidence="8 9">
    <name type="scientific">Erysipelothrix inopinata</name>
    <dbReference type="NCBI Taxonomy" id="225084"/>
    <lineage>
        <taxon>Bacteria</taxon>
        <taxon>Bacillati</taxon>
        <taxon>Bacillota</taxon>
        <taxon>Erysipelotrichia</taxon>
        <taxon>Erysipelotrichales</taxon>
        <taxon>Erysipelotrichaceae</taxon>
        <taxon>Erysipelothrix</taxon>
    </lineage>
</organism>
<evidence type="ECO:0000256" key="2">
    <source>
        <dbReference type="ARBA" id="ARBA00023125"/>
    </source>
</evidence>
<evidence type="ECO:0000313" key="8">
    <source>
        <dbReference type="EMBL" id="QNN61145.1"/>
    </source>
</evidence>